<keyword evidence="5" id="KW-0378">Hydrolase</keyword>
<comment type="subunit">
    <text evidence="3">Monomer.</text>
</comment>
<feature type="compositionally biased region" description="Acidic residues" evidence="12">
    <location>
        <begin position="341"/>
        <end position="359"/>
    </location>
</feature>
<dbReference type="SMART" id="SM00898">
    <property type="entry name" value="Fapy_DNA_glyco"/>
    <property type="match status" value="1"/>
</dbReference>
<dbReference type="Pfam" id="PF06831">
    <property type="entry name" value="H2TH"/>
    <property type="match status" value="1"/>
</dbReference>
<dbReference type="FunFam" id="3.20.190.10:FF:000004">
    <property type="entry name" value="Putative Formamidopyrimidine-DNA glycosylase"/>
    <property type="match status" value="1"/>
</dbReference>
<dbReference type="SUPFAM" id="SSF81624">
    <property type="entry name" value="N-terminal domain of MutM-like DNA repair proteins"/>
    <property type="match status" value="1"/>
</dbReference>
<dbReference type="PANTHER" id="PTHR22993">
    <property type="entry name" value="FORMAMIDOPYRIMIDINE-DNA GLYCOSYLASE"/>
    <property type="match status" value="1"/>
</dbReference>
<organism evidence="14 15">
    <name type="scientific">Pisum sativum</name>
    <name type="common">Garden pea</name>
    <name type="synonym">Lathyrus oleraceus</name>
    <dbReference type="NCBI Taxonomy" id="3888"/>
    <lineage>
        <taxon>Eukaryota</taxon>
        <taxon>Viridiplantae</taxon>
        <taxon>Streptophyta</taxon>
        <taxon>Embryophyta</taxon>
        <taxon>Tracheophyta</taxon>
        <taxon>Spermatophyta</taxon>
        <taxon>Magnoliopsida</taxon>
        <taxon>eudicotyledons</taxon>
        <taxon>Gunneridae</taxon>
        <taxon>Pentapetalae</taxon>
        <taxon>rosids</taxon>
        <taxon>fabids</taxon>
        <taxon>Fabales</taxon>
        <taxon>Fabaceae</taxon>
        <taxon>Papilionoideae</taxon>
        <taxon>50 kb inversion clade</taxon>
        <taxon>NPAAA clade</taxon>
        <taxon>Hologalegina</taxon>
        <taxon>IRL clade</taxon>
        <taxon>Fabeae</taxon>
        <taxon>Lathyrus</taxon>
    </lineage>
</organism>
<evidence type="ECO:0000256" key="5">
    <source>
        <dbReference type="ARBA" id="ARBA00022801"/>
    </source>
</evidence>
<dbReference type="GO" id="GO:0140078">
    <property type="term" value="F:class I DNA-(apurinic or apyrimidinic site) endonuclease activity"/>
    <property type="evidence" value="ECO:0007669"/>
    <property type="project" value="UniProtKB-EC"/>
</dbReference>
<keyword evidence="7" id="KW-0234">DNA repair</keyword>
<feature type="domain" description="Formamidopyrimidine-DNA glycosylase catalytic" evidence="13">
    <location>
        <begin position="2"/>
        <end position="129"/>
    </location>
</feature>
<evidence type="ECO:0000256" key="10">
    <source>
        <dbReference type="ARBA" id="ARBA00023295"/>
    </source>
</evidence>
<gene>
    <name evidence="14" type="ORF">KIW84_058338</name>
</gene>
<dbReference type="FunFam" id="1.10.8.50:FF:000009">
    <property type="entry name" value="Formamidopyrimidine-DNA glycosylase"/>
    <property type="match status" value="1"/>
</dbReference>
<reference evidence="14 15" key="1">
    <citation type="journal article" date="2022" name="Nat. Genet.">
        <title>Improved pea reference genome and pan-genome highlight genomic features and evolutionary characteristics.</title>
        <authorList>
            <person name="Yang T."/>
            <person name="Liu R."/>
            <person name="Luo Y."/>
            <person name="Hu S."/>
            <person name="Wang D."/>
            <person name="Wang C."/>
            <person name="Pandey M.K."/>
            <person name="Ge S."/>
            <person name="Xu Q."/>
            <person name="Li N."/>
            <person name="Li G."/>
            <person name="Huang Y."/>
            <person name="Saxena R.K."/>
            <person name="Ji Y."/>
            <person name="Li M."/>
            <person name="Yan X."/>
            <person name="He Y."/>
            <person name="Liu Y."/>
            <person name="Wang X."/>
            <person name="Xiang C."/>
            <person name="Varshney R.K."/>
            <person name="Ding H."/>
            <person name="Gao S."/>
            <person name="Zong X."/>
        </authorList>
    </citation>
    <scope>NUCLEOTIDE SEQUENCE [LARGE SCALE GENOMIC DNA]</scope>
    <source>
        <strain evidence="14 15">cv. Zhongwan 6</strain>
    </source>
</reference>
<dbReference type="AlphaFoldDB" id="A0A9D5AQ39"/>
<comment type="similarity">
    <text evidence="2">Belongs to the FPG family.</text>
</comment>
<dbReference type="InterPro" id="IPR035937">
    <property type="entry name" value="FPG_N"/>
</dbReference>
<keyword evidence="15" id="KW-1185">Reference proteome</keyword>
<feature type="compositionally biased region" description="Basic and acidic residues" evidence="12">
    <location>
        <begin position="310"/>
        <end position="319"/>
    </location>
</feature>
<dbReference type="GO" id="GO:0008270">
    <property type="term" value="F:zinc ion binding"/>
    <property type="evidence" value="ECO:0007669"/>
    <property type="project" value="InterPro"/>
</dbReference>
<dbReference type="PROSITE" id="PS51068">
    <property type="entry name" value="FPG_CAT"/>
    <property type="match status" value="1"/>
</dbReference>
<name>A0A9D5AQ39_PEA</name>
<dbReference type="SUPFAM" id="SSF46946">
    <property type="entry name" value="S13-like H2TH domain"/>
    <property type="match status" value="1"/>
</dbReference>
<dbReference type="Gramene" id="Psat05G0833800-T2">
    <property type="protein sequence ID" value="KAI5414155.1"/>
    <property type="gene ID" value="KIW84_058338"/>
</dbReference>
<keyword evidence="6" id="KW-0238">DNA-binding</keyword>
<dbReference type="EMBL" id="JAMSHJ010000005">
    <property type="protein sequence ID" value="KAI5414155.1"/>
    <property type="molecule type" value="Genomic_DNA"/>
</dbReference>
<dbReference type="SMART" id="SM01232">
    <property type="entry name" value="H2TH"/>
    <property type="match status" value="1"/>
</dbReference>
<dbReference type="GO" id="GO:0003684">
    <property type="term" value="F:damaged DNA binding"/>
    <property type="evidence" value="ECO:0007669"/>
    <property type="project" value="InterPro"/>
</dbReference>
<evidence type="ECO:0000256" key="7">
    <source>
        <dbReference type="ARBA" id="ARBA00023204"/>
    </source>
</evidence>
<comment type="catalytic activity">
    <reaction evidence="11">
        <text>2'-deoxyribonucleotide-(2'-deoxyribose 5'-phosphate)-2'-deoxyribonucleotide-DNA = a 3'-end 2'-deoxyribonucleotide-(2,3-dehydro-2,3-deoxyribose 5'-phosphate)-DNA + a 5'-end 5'-phospho-2'-deoxyribonucleoside-DNA + H(+)</text>
        <dbReference type="Rhea" id="RHEA:66592"/>
        <dbReference type="Rhea" id="RHEA-COMP:13180"/>
        <dbReference type="Rhea" id="RHEA-COMP:16897"/>
        <dbReference type="Rhea" id="RHEA-COMP:17067"/>
        <dbReference type="ChEBI" id="CHEBI:15378"/>
        <dbReference type="ChEBI" id="CHEBI:136412"/>
        <dbReference type="ChEBI" id="CHEBI:157695"/>
        <dbReference type="ChEBI" id="CHEBI:167181"/>
        <dbReference type="EC" id="4.2.99.18"/>
    </reaction>
</comment>
<comment type="catalytic activity">
    <reaction evidence="1">
        <text>Hydrolysis of DNA containing ring-opened 7-methylguanine residues, releasing 2,6-diamino-4-hydroxy-5-(N-methyl)formamidopyrimidine.</text>
        <dbReference type="EC" id="3.2.2.23"/>
    </reaction>
</comment>
<evidence type="ECO:0000313" key="14">
    <source>
        <dbReference type="EMBL" id="KAI5414155.1"/>
    </source>
</evidence>
<dbReference type="Pfam" id="PF01149">
    <property type="entry name" value="Fapy_DNA_glyco"/>
    <property type="match status" value="1"/>
</dbReference>
<dbReference type="CDD" id="cd08972">
    <property type="entry name" value="PF_Nei_N"/>
    <property type="match status" value="1"/>
</dbReference>
<evidence type="ECO:0000256" key="6">
    <source>
        <dbReference type="ARBA" id="ARBA00023125"/>
    </source>
</evidence>
<dbReference type="NCBIfam" id="TIGR00577">
    <property type="entry name" value="fpg"/>
    <property type="match status" value="1"/>
</dbReference>
<accession>A0A9D5AQ39</accession>
<evidence type="ECO:0000256" key="4">
    <source>
        <dbReference type="ARBA" id="ARBA00022763"/>
    </source>
</evidence>
<keyword evidence="8" id="KW-0456">Lyase</keyword>
<dbReference type="GO" id="GO:0005634">
    <property type="term" value="C:nucleus"/>
    <property type="evidence" value="ECO:0007669"/>
    <property type="project" value="TreeGrafter"/>
</dbReference>
<evidence type="ECO:0000256" key="9">
    <source>
        <dbReference type="ARBA" id="ARBA00023268"/>
    </source>
</evidence>
<comment type="caution">
    <text evidence="14">The sequence shown here is derived from an EMBL/GenBank/DDBJ whole genome shotgun (WGS) entry which is preliminary data.</text>
</comment>
<dbReference type="Gene3D" id="1.10.8.50">
    <property type="match status" value="1"/>
</dbReference>
<evidence type="ECO:0000256" key="11">
    <source>
        <dbReference type="ARBA" id="ARBA00044632"/>
    </source>
</evidence>
<dbReference type="PANTHER" id="PTHR22993:SF9">
    <property type="entry name" value="FORMAMIDOPYRIMIDINE-DNA GLYCOSYLASE"/>
    <property type="match status" value="1"/>
</dbReference>
<evidence type="ECO:0000256" key="1">
    <source>
        <dbReference type="ARBA" id="ARBA00001668"/>
    </source>
</evidence>
<keyword evidence="10" id="KW-0326">Glycosidase</keyword>
<dbReference type="InterPro" id="IPR020629">
    <property type="entry name" value="FPG_Glyclase"/>
</dbReference>
<dbReference type="InterPro" id="IPR049332">
    <property type="entry name" value="Fpg-like_C"/>
</dbReference>
<evidence type="ECO:0000259" key="13">
    <source>
        <dbReference type="PROSITE" id="PS51068"/>
    </source>
</evidence>
<keyword evidence="9" id="KW-0511">Multifunctional enzyme</keyword>
<keyword evidence="4" id="KW-0227">DNA damage</keyword>
<dbReference type="Pfam" id="PF21218">
    <property type="entry name" value="Fpg-like_C"/>
    <property type="match status" value="1"/>
</dbReference>
<dbReference type="InterPro" id="IPR010979">
    <property type="entry name" value="Ribosomal_uS13-like_H2TH"/>
</dbReference>
<sequence length="391" mass="43313">MPELPEVEAARKAVEENCIGKKITKCIVADDSKVIDGVSHSEFEASVIGKTIVAARRKGKNMWLQLDSPPFPSFQFGMAGAIYIKGVAVTKYKRSAVNDEDEWPSKYSKFFIQLDDGLEISFTDKRRFAKVRLLKDPTSVPPISELGPDALFEPMTLDEFTGRLHKKKTEIKALLLDQSYISGIGNWVADEVLYQARIHPQQSASSLSGENCSTLYECIKEVIEKAVEVGADSSQYPTNWIFHFREKKPGKAFVDGKEINFITAGGRTTAYVPELQKLSGPQKLKETGKARGKTSKKARVDDDNNDDIENPTKKEDQTLGKKGAKAGAKGREASKRKKTEESDDDNDGDTGTDNDDDSDQVEKRKPAPAKKQSKKSVQSNQNSRSARSKAK</sequence>
<feature type="region of interest" description="Disordered" evidence="12">
    <location>
        <begin position="273"/>
        <end position="391"/>
    </location>
</feature>
<dbReference type="GO" id="GO:0008534">
    <property type="term" value="F:oxidized purine nucleobase lesion DNA N-glycosylase activity"/>
    <property type="evidence" value="ECO:0007669"/>
    <property type="project" value="UniProtKB-EC"/>
</dbReference>
<dbReference type="GO" id="GO:0006284">
    <property type="term" value="P:base-excision repair"/>
    <property type="evidence" value="ECO:0007669"/>
    <property type="project" value="InterPro"/>
</dbReference>
<dbReference type="InterPro" id="IPR012319">
    <property type="entry name" value="FPG_cat"/>
</dbReference>
<evidence type="ECO:0000256" key="8">
    <source>
        <dbReference type="ARBA" id="ARBA00023239"/>
    </source>
</evidence>
<evidence type="ECO:0000256" key="3">
    <source>
        <dbReference type="ARBA" id="ARBA00011245"/>
    </source>
</evidence>
<dbReference type="Proteomes" id="UP001058974">
    <property type="component" value="Chromosome 5"/>
</dbReference>
<evidence type="ECO:0000313" key="15">
    <source>
        <dbReference type="Proteomes" id="UP001058974"/>
    </source>
</evidence>
<proteinExistence type="inferred from homology"/>
<evidence type="ECO:0000256" key="12">
    <source>
        <dbReference type="SAM" id="MobiDB-lite"/>
    </source>
</evidence>
<feature type="compositionally biased region" description="Low complexity" evidence="12">
    <location>
        <begin position="375"/>
        <end position="385"/>
    </location>
</feature>
<protein>
    <submittedName>
        <fullName evidence="14">Formamidopyrimidine-DNA glycosylase, variant 2</fullName>
    </submittedName>
</protein>
<evidence type="ECO:0000256" key="2">
    <source>
        <dbReference type="ARBA" id="ARBA00009409"/>
    </source>
</evidence>
<dbReference type="Gene3D" id="3.20.190.10">
    <property type="entry name" value="MutM-like, N-terminal"/>
    <property type="match status" value="1"/>
</dbReference>
<dbReference type="InterPro" id="IPR015886">
    <property type="entry name" value="H2TH_FPG"/>
</dbReference>